<evidence type="ECO:0000259" key="6">
    <source>
        <dbReference type="PROSITE" id="PS51063"/>
    </source>
</evidence>
<dbReference type="PANTHER" id="PTHR24567:SF28">
    <property type="entry name" value="LISTERIOLYSIN REGULATORY PROTEIN"/>
    <property type="match status" value="1"/>
</dbReference>
<dbReference type="GO" id="GO:0003700">
    <property type="term" value="F:DNA-binding transcription factor activity"/>
    <property type="evidence" value="ECO:0007669"/>
    <property type="project" value="TreeGrafter"/>
</dbReference>
<dbReference type="Gene3D" id="2.60.120.10">
    <property type="entry name" value="Jelly Rolls"/>
    <property type="match status" value="1"/>
</dbReference>
<feature type="domain" description="Cyclic nucleotide-binding" evidence="5">
    <location>
        <begin position="12"/>
        <end position="133"/>
    </location>
</feature>
<keyword evidence="3" id="KW-0010">Activator</keyword>
<dbReference type="InterPro" id="IPR000595">
    <property type="entry name" value="cNMP-bd_dom"/>
</dbReference>
<reference evidence="7 8" key="1">
    <citation type="submission" date="2020-07" db="EMBL/GenBank/DDBJ databases">
        <authorList>
            <person name="Criscuolo A."/>
        </authorList>
    </citation>
    <scope>NUCLEOTIDE SEQUENCE [LARGE SCALE GENOMIC DNA]</scope>
    <source>
        <strain evidence="8">CIP 111030</strain>
    </source>
</reference>
<keyword evidence="2" id="KW-0238">DNA-binding</keyword>
<dbReference type="RefSeq" id="WP_186084787.1">
    <property type="nucleotide sequence ID" value="NZ_BMDB01000003.1"/>
</dbReference>
<evidence type="ECO:0000256" key="4">
    <source>
        <dbReference type="ARBA" id="ARBA00023163"/>
    </source>
</evidence>
<dbReference type="Pfam" id="PF00027">
    <property type="entry name" value="cNMP_binding"/>
    <property type="match status" value="1"/>
</dbReference>
<name>A0A6V7R5E2_9BACL</name>
<dbReference type="AlphaFoldDB" id="A0A6V7R5E2"/>
<dbReference type="GO" id="GO:0005829">
    <property type="term" value="C:cytosol"/>
    <property type="evidence" value="ECO:0007669"/>
    <property type="project" value="TreeGrafter"/>
</dbReference>
<comment type="caution">
    <text evidence="7">The sequence shown here is derived from an EMBL/GenBank/DDBJ whole genome shotgun (WGS) entry which is preliminary data.</text>
</comment>
<dbReference type="InterPro" id="IPR036388">
    <property type="entry name" value="WH-like_DNA-bd_sf"/>
</dbReference>
<evidence type="ECO:0000259" key="5">
    <source>
        <dbReference type="PROSITE" id="PS50042"/>
    </source>
</evidence>
<dbReference type="Gene3D" id="1.10.10.10">
    <property type="entry name" value="Winged helix-like DNA-binding domain superfamily/Winged helix DNA-binding domain"/>
    <property type="match status" value="1"/>
</dbReference>
<keyword evidence="8" id="KW-1185">Reference proteome</keyword>
<dbReference type="CDD" id="cd00038">
    <property type="entry name" value="CAP_ED"/>
    <property type="match status" value="1"/>
</dbReference>
<dbReference type="Proteomes" id="UP000521032">
    <property type="component" value="Unassembled WGS sequence"/>
</dbReference>
<dbReference type="Pfam" id="PF13545">
    <property type="entry name" value="HTH_Crp_2"/>
    <property type="match status" value="1"/>
</dbReference>
<dbReference type="InterPro" id="IPR014710">
    <property type="entry name" value="RmlC-like_jellyroll"/>
</dbReference>
<dbReference type="SMART" id="SM00100">
    <property type="entry name" value="cNMP"/>
    <property type="match status" value="1"/>
</dbReference>
<protein>
    <submittedName>
        <fullName evidence="7">Anaerobic regulatory protein</fullName>
    </submittedName>
</protein>
<dbReference type="SMART" id="SM00419">
    <property type="entry name" value="HTH_CRP"/>
    <property type="match status" value="1"/>
</dbReference>
<evidence type="ECO:0000313" key="8">
    <source>
        <dbReference type="Proteomes" id="UP000521032"/>
    </source>
</evidence>
<dbReference type="SUPFAM" id="SSF51206">
    <property type="entry name" value="cAMP-binding domain-like"/>
    <property type="match status" value="1"/>
</dbReference>
<sequence length="210" mass="23986">MNRPMCVSQVPIFAELNNEQLKEVFNTVNHRKFNAGDYLYMAEDMKNTLYVVHSGEVRVYRLNDEGDEQLLRILRNGDFTGEYALFGSTGKYANYAEVTKDASICTIQKEDIQDLINSYPKIGLKIIESFAERLNASEAQTTGAAILSARDRLIDYIDKEKNNDIIELSMTKKTLASLLSMQPETLNRIFSKLESEGVLEKLTHKKYRVL</sequence>
<dbReference type="PROSITE" id="PS50042">
    <property type="entry name" value="CNMP_BINDING_3"/>
    <property type="match status" value="1"/>
</dbReference>
<dbReference type="PANTHER" id="PTHR24567">
    <property type="entry name" value="CRP FAMILY TRANSCRIPTIONAL REGULATORY PROTEIN"/>
    <property type="match status" value="1"/>
</dbReference>
<proteinExistence type="predicted"/>
<evidence type="ECO:0000256" key="2">
    <source>
        <dbReference type="ARBA" id="ARBA00023125"/>
    </source>
</evidence>
<evidence type="ECO:0000256" key="1">
    <source>
        <dbReference type="ARBA" id="ARBA00023015"/>
    </source>
</evidence>
<keyword evidence="1" id="KW-0805">Transcription regulation</keyword>
<feature type="domain" description="HTH crp-type" evidence="6">
    <location>
        <begin position="147"/>
        <end position="210"/>
    </location>
</feature>
<dbReference type="InterPro" id="IPR018490">
    <property type="entry name" value="cNMP-bd_dom_sf"/>
</dbReference>
<accession>A0A6V7R5E2</accession>
<dbReference type="InterPro" id="IPR012318">
    <property type="entry name" value="HTH_CRP"/>
</dbReference>
<dbReference type="SUPFAM" id="SSF46785">
    <property type="entry name" value="Winged helix' DNA-binding domain"/>
    <property type="match status" value="1"/>
</dbReference>
<organism evidence="7 8">
    <name type="scientific">Phocicoccus schoeneichii</name>
    <dbReference type="NCBI Taxonomy" id="1812261"/>
    <lineage>
        <taxon>Bacteria</taxon>
        <taxon>Bacillati</taxon>
        <taxon>Bacillota</taxon>
        <taxon>Bacilli</taxon>
        <taxon>Bacillales</taxon>
        <taxon>Salinicoccaceae</taxon>
        <taxon>Phocicoccus</taxon>
    </lineage>
</organism>
<dbReference type="EMBL" id="CAJEWE010000004">
    <property type="protein sequence ID" value="CAD2072235.1"/>
    <property type="molecule type" value="Genomic_DNA"/>
</dbReference>
<dbReference type="PROSITE" id="PS51063">
    <property type="entry name" value="HTH_CRP_2"/>
    <property type="match status" value="1"/>
</dbReference>
<dbReference type="InterPro" id="IPR036390">
    <property type="entry name" value="WH_DNA-bd_sf"/>
</dbReference>
<dbReference type="InterPro" id="IPR050397">
    <property type="entry name" value="Env_Response_Regulators"/>
</dbReference>
<gene>
    <name evidence="7" type="primary">fnr_1</name>
    <name evidence="7" type="ORF">JEOSCH030_00248</name>
</gene>
<keyword evidence="4" id="KW-0804">Transcription</keyword>
<dbReference type="GO" id="GO:0003677">
    <property type="term" value="F:DNA binding"/>
    <property type="evidence" value="ECO:0007669"/>
    <property type="project" value="UniProtKB-KW"/>
</dbReference>
<evidence type="ECO:0000313" key="7">
    <source>
        <dbReference type="EMBL" id="CAD2072235.1"/>
    </source>
</evidence>
<evidence type="ECO:0000256" key="3">
    <source>
        <dbReference type="ARBA" id="ARBA00023159"/>
    </source>
</evidence>